<evidence type="ECO:0000256" key="2">
    <source>
        <dbReference type="ARBA" id="ARBA00022729"/>
    </source>
</evidence>
<keyword evidence="1" id="KW-0719">Serine esterase</keyword>
<dbReference type="GO" id="GO:0005976">
    <property type="term" value="P:polysaccharide metabolic process"/>
    <property type="evidence" value="ECO:0007669"/>
    <property type="project" value="TreeGrafter"/>
</dbReference>
<dbReference type="GO" id="GO:0052689">
    <property type="term" value="F:carboxylic ester hydrolase activity"/>
    <property type="evidence" value="ECO:0007669"/>
    <property type="project" value="UniProtKB-KW"/>
</dbReference>
<dbReference type="AlphaFoldDB" id="A0AAE9ZRS5"/>
<evidence type="ECO:0000313" key="9">
    <source>
        <dbReference type="EMBL" id="WED63046.1"/>
    </source>
</evidence>
<sequence>MFSSRLPRAVVRSLGLIGLSLMVSAAAWADRMVVRPDRETGVYWAGETVPWTVTWDSDTDQPAPAATYLFKLGGMTEAGSGNVEFVDNVAHLEAPIEEPNALLLEVTWTEGEETKTARGGAVASPERIKPAAEAPADFDAFWQAKVAELASVPSRPRLAAEDGGRAGVDYWQITMDNIRGTEIHGQLARPTAGEKLPALLIVQWAGVYGLEKSWAVDRAAEGWLTLNILPHDLPIDQPQEFYEDQKAGPLKNYWEIGNDDREQSYFLRMYLSCYRAVEYLKSRSDWDGRTLVVMGTSQGGQQTLVTAGLHPDITAAMALVPSGADMLAPSVGREPAFPRWYEKTAGRDAAAVRETSRYFDAANFAARIKAPTLIGIGLKDTTCPPATVWAATNQIKAYTEIVPLPVSGHQDFEGSQQPYVDRVYQGWLPALKMGEPAPVALTGPQAHRALLDQLGIDKLRPGADPRDPAAPNAPNYDEAKANVYPDLPDALKSDDGTPVRTAAEWTAQRRAEIAEHFEREFYGRIPDDVPAVTWEVLDTIAETKGDMAVTTKHLAGRVDHREYPFLEVTIELSVTVPANAEGPVPTVLHFGWPARILALFPQPEGPTWEEQVLAHGWGVATIVPTSFQADNAEGLTQGIIGLTSHGKPRGLADWGALRAWAWGASRAMDYFEADPAVDSDQVTIEGLSRYGKAVLVAMAFDERFAVGFVGSSGAGGAKLYRRDFGERVENLAGGGAYHWMAGNFLKYAGPLTAADMPVDAHELIAMCAPRPVFVSAGSPNVEGQWIDQRGMFMATAAASPVYELLGLRGLGTDVYPAEEETVASGDLAWRQHAGGHTTLPNWPAFLDWADRYITTPSAVTP</sequence>
<evidence type="ECO:0000259" key="8">
    <source>
        <dbReference type="Pfam" id="PF22244"/>
    </source>
</evidence>
<feature type="active site" description="Nucleophile" evidence="4">
    <location>
        <position position="297"/>
    </location>
</feature>
<dbReference type="KEGG" id="slom:PXH66_11955"/>
<keyword evidence="3" id="KW-0378">Hydrolase</keyword>
<evidence type="ECO:0000256" key="5">
    <source>
        <dbReference type="SAM" id="MobiDB-lite"/>
    </source>
</evidence>
<feature type="domain" description="Acetyl xylan esterase" evidence="7">
    <location>
        <begin position="129"/>
        <end position="416"/>
    </location>
</feature>
<name>A0AAE9ZRS5_9BACT</name>
<dbReference type="Gene3D" id="3.40.50.1820">
    <property type="entry name" value="alpha/beta hydrolase"/>
    <property type="match status" value="2"/>
</dbReference>
<dbReference type="InterPro" id="IPR039069">
    <property type="entry name" value="CE7"/>
</dbReference>
<gene>
    <name evidence="9" type="ORF">PXH66_11955</name>
</gene>
<feature type="signal peptide" evidence="6">
    <location>
        <begin position="1"/>
        <end position="29"/>
    </location>
</feature>
<evidence type="ECO:0000256" key="3">
    <source>
        <dbReference type="ARBA" id="ARBA00022801"/>
    </source>
</evidence>
<keyword evidence="10" id="KW-1185">Reference proteome</keyword>
<feature type="chain" id="PRO_5042132114" evidence="6">
    <location>
        <begin position="30"/>
        <end position="861"/>
    </location>
</feature>
<dbReference type="InterPro" id="IPR029058">
    <property type="entry name" value="AB_hydrolase_fold"/>
</dbReference>
<dbReference type="Pfam" id="PF22244">
    <property type="entry name" value="GCE_fung"/>
    <property type="match status" value="1"/>
</dbReference>
<feature type="active site" description="Charge relay system" evidence="4">
    <location>
        <position position="380"/>
    </location>
</feature>
<dbReference type="PANTHER" id="PTHR40111:SF1">
    <property type="entry name" value="CEPHALOSPORIN-C DEACETYLASE"/>
    <property type="match status" value="1"/>
</dbReference>
<dbReference type="Pfam" id="PF05448">
    <property type="entry name" value="AXE1"/>
    <property type="match status" value="1"/>
</dbReference>
<evidence type="ECO:0000256" key="4">
    <source>
        <dbReference type="PIRSR" id="PIRSR639069-1"/>
    </source>
</evidence>
<dbReference type="SUPFAM" id="SSF53474">
    <property type="entry name" value="alpha/beta-Hydrolases"/>
    <property type="match status" value="2"/>
</dbReference>
<dbReference type="InterPro" id="IPR054579">
    <property type="entry name" value="GCE-like_dom"/>
</dbReference>
<dbReference type="InterPro" id="IPR008391">
    <property type="entry name" value="AXE1_dom"/>
</dbReference>
<evidence type="ECO:0000256" key="1">
    <source>
        <dbReference type="ARBA" id="ARBA00022487"/>
    </source>
</evidence>
<feature type="active site" description="Charge relay system" evidence="4">
    <location>
        <position position="409"/>
    </location>
</feature>
<accession>A0AAE9ZRS5</accession>
<evidence type="ECO:0000313" key="10">
    <source>
        <dbReference type="Proteomes" id="UP001218638"/>
    </source>
</evidence>
<organism evidence="9 10">
    <name type="scientific">Synoicihabitans lomoniglobus</name>
    <dbReference type="NCBI Taxonomy" id="2909285"/>
    <lineage>
        <taxon>Bacteria</taxon>
        <taxon>Pseudomonadati</taxon>
        <taxon>Verrucomicrobiota</taxon>
        <taxon>Opitutia</taxon>
        <taxon>Opitutales</taxon>
        <taxon>Opitutaceae</taxon>
        <taxon>Synoicihabitans</taxon>
    </lineage>
</organism>
<evidence type="ECO:0000256" key="6">
    <source>
        <dbReference type="SAM" id="SignalP"/>
    </source>
</evidence>
<keyword evidence="2 6" id="KW-0732">Signal</keyword>
<feature type="region of interest" description="Disordered" evidence="5">
    <location>
        <begin position="459"/>
        <end position="480"/>
    </location>
</feature>
<protein>
    <submittedName>
        <fullName evidence="9">Acetylxylan esterase</fullName>
    </submittedName>
</protein>
<dbReference type="Proteomes" id="UP001218638">
    <property type="component" value="Chromosome"/>
</dbReference>
<reference evidence="9" key="1">
    <citation type="submission" date="2023-03" db="EMBL/GenBank/DDBJ databases">
        <title>Lomoglobus Profundus gen. nov., sp. nov., a novel member of the phylum Verrucomicrobia, isolated from deep-marine sediment of South China Sea.</title>
        <authorList>
            <person name="Ahmad T."/>
            <person name="Ishaq S.E."/>
            <person name="Wang F."/>
        </authorList>
    </citation>
    <scope>NUCLEOTIDE SEQUENCE</scope>
    <source>
        <strain evidence="9">LMO-M01</strain>
    </source>
</reference>
<evidence type="ECO:0000259" key="7">
    <source>
        <dbReference type="Pfam" id="PF05448"/>
    </source>
</evidence>
<dbReference type="PANTHER" id="PTHR40111">
    <property type="entry name" value="CEPHALOSPORIN-C DEACETYLASE"/>
    <property type="match status" value="1"/>
</dbReference>
<feature type="domain" description="4-O-methyl-glucuronoyl methylesterase-like" evidence="8">
    <location>
        <begin position="652"/>
        <end position="806"/>
    </location>
</feature>
<dbReference type="RefSeq" id="WP_330931721.1">
    <property type="nucleotide sequence ID" value="NZ_CP119075.1"/>
</dbReference>
<dbReference type="EMBL" id="CP119075">
    <property type="protein sequence ID" value="WED63046.1"/>
    <property type="molecule type" value="Genomic_DNA"/>
</dbReference>
<proteinExistence type="predicted"/>